<protein>
    <submittedName>
        <fullName evidence="8">Cyclic nucleotide-gated cation channel alpha-3</fullName>
    </submittedName>
</protein>
<dbReference type="InterPro" id="IPR005821">
    <property type="entry name" value="Ion_trans_dom"/>
</dbReference>
<evidence type="ECO:0000256" key="3">
    <source>
        <dbReference type="ARBA" id="ARBA00022989"/>
    </source>
</evidence>
<evidence type="ECO:0000259" key="7">
    <source>
        <dbReference type="Pfam" id="PF00520"/>
    </source>
</evidence>
<dbReference type="Gene3D" id="1.10.287.70">
    <property type="match status" value="1"/>
</dbReference>
<dbReference type="PANTHER" id="PTHR45638">
    <property type="entry name" value="CYCLIC NUCLEOTIDE-GATED CATION CHANNEL SUBUNIT A"/>
    <property type="match status" value="1"/>
</dbReference>
<feature type="region of interest" description="Disordered" evidence="5">
    <location>
        <begin position="1"/>
        <end position="78"/>
    </location>
</feature>
<reference evidence="8 9" key="1">
    <citation type="submission" date="2021-06" db="EMBL/GenBank/DDBJ databases">
        <title>Caerostris darwini draft genome.</title>
        <authorList>
            <person name="Kono N."/>
            <person name="Arakawa K."/>
        </authorList>
    </citation>
    <scope>NUCLEOTIDE SEQUENCE [LARGE SCALE GENOMIC DNA]</scope>
</reference>
<organism evidence="8 9">
    <name type="scientific">Caerostris darwini</name>
    <dbReference type="NCBI Taxonomy" id="1538125"/>
    <lineage>
        <taxon>Eukaryota</taxon>
        <taxon>Metazoa</taxon>
        <taxon>Ecdysozoa</taxon>
        <taxon>Arthropoda</taxon>
        <taxon>Chelicerata</taxon>
        <taxon>Arachnida</taxon>
        <taxon>Araneae</taxon>
        <taxon>Araneomorphae</taxon>
        <taxon>Entelegynae</taxon>
        <taxon>Araneoidea</taxon>
        <taxon>Araneidae</taxon>
        <taxon>Caerostris</taxon>
    </lineage>
</organism>
<evidence type="ECO:0000256" key="1">
    <source>
        <dbReference type="ARBA" id="ARBA00004141"/>
    </source>
</evidence>
<feature type="compositionally biased region" description="Low complexity" evidence="5">
    <location>
        <begin position="50"/>
        <end position="72"/>
    </location>
</feature>
<comment type="caution">
    <text evidence="8">The sequence shown here is derived from an EMBL/GenBank/DDBJ whole genome shotgun (WGS) entry which is preliminary data.</text>
</comment>
<dbReference type="Proteomes" id="UP001054837">
    <property type="component" value="Unassembled WGS sequence"/>
</dbReference>
<keyword evidence="4 6" id="KW-0472">Membrane</keyword>
<dbReference type="EMBL" id="BPLQ01014290">
    <property type="protein sequence ID" value="GIY78880.1"/>
    <property type="molecule type" value="Genomic_DNA"/>
</dbReference>
<dbReference type="Pfam" id="PF00520">
    <property type="entry name" value="Ion_trans"/>
    <property type="match status" value="1"/>
</dbReference>
<gene>
    <name evidence="8" type="primary">Cnga3</name>
    <name evidence="8" type="ORF">CDAR_475211</name>
</gene>
<feature type="transmembrane region" description="Helical" evidence="6">
    <location>
        <begin position="295"/>
        <end position="316"/>
    </location>
</feature>
<accession>A0AAV4W7L8</accession>
<sequence length="367" mass="41339">MSTESVECGGGVMMVDGSHGTIPPPPHQDTSTQLQVLQPAKSPVTTTAASTPVSLSSPAGSSAGAPSTSALPVAEETSVTTSGRSRWLKLRTTVQLSSAITQVAKKPPLKREDSFLKRFSTRPIPDQNASEGSSRLAGEGIMKSPFLGIWRSVVNPDENILFYWLSLLTMCLLYNAWTIIVRQAFPELQQGWSTMWYCFDAFTDIVFTLDIAFQFRTGYLEQGLMVCESKKLACHYIKSKSFYFDIASIVPMDLLQFYVGPMPILRVPRFLKLYRSFRLYYMVESRTIYPNLWRVVNLIHILLLLAHWFGCFYYLLSELEDFVGEWSYRKPINDYATLSRKYLGSVYWSTLTLTTIGDLATPATNLQ</sequence>
<dbReference type="GO" id="GO:0005221">
    <property type="term" value="F:intracellularly cyclic nucleotide-activated monoatomic cation channel activity"/>
    <property type="evidence" value="ECO:0007669"/>
    <property type="project" value="InterPro"/>
</dbReference>
<evidence type="ECO:0000256" key="6">
    <source>
        <dbReference type="SAM" id="Phobius"/>
    </source>
</evidence>
<proteinExistence type="predicted"/>
<dbReference type="SUPFAM" id="SSF81324">
    <property type="entry name" value="Voltage-gated potassium channels"/>
    <property type="match status" value="1"/>
</dbReference>
<dbReference type="GO" id="GO:0044877">
    <property type="term" value="F:protein-containing complex binding"/>
    <property type="evidence" value="ECO:0007669"/>
    <property type="project" value="TreeGrafter"/>
</dbReference>
<keyword evidence="2 6" id="KW-0812">Transmembrane</keyword>
<dbReference type="GO" id="GO:0016020">
    <property type="term" value="C:membrane"/>
    <property type="evidence" value="ECO:0007669"/>
    <property type="project" value="UniProtKB-SubCell"/>
</dbReference>
<evidence type="ECO:0000313" key="8">
    <source>
        <dbReference type="EMBL" id="GIY78880.1"/>
    </source>
</evidence>
<dbReference type="PANTHER" id="PTHR45638:SF7">
    <property type="entry name" value="CYCLIC NUCLEOTIDE-GATED ION CHANNEL-LIKE, ISOFORM E"/>
    <property type="match status" value="1"/>
</dbReference>
<dbReference type="InterPro" id="IPR050866">
    <property type="entry name" value="CNG_cation_channel"/>
</dbReference>
<comment type="subcellular location">
    <subcellularLocation>
        <location evidence="1">Membrane</location>
        <topology evidence="1">Multi-pass membrane protein</topology>
    </subcellularLocation>
</comment>
<dbReference type="AlphaFoldDB" id="A0AAV4W7L8"/>
<evidence type="ECO:0000256" key="2">
    <source>
        <dbReference type="ARBA" id="ARBA00022692"/>
    </source>
</evidence>
<evidence type="ECO:0000313" key="9">
    <source>
        <dbReference type="Proteomes" id="UP001054837"/>
    </source>
</evidence>
<evidence type="ECO:0000256" key="5">
    <source>
        <dbReference type="SAM" id="MobiDB-lite"/>
    </source>
</evidence>
<keyword evidence="3 6" id="KW-1133">Transmembrane helix</keyword>
<evidence type="ECO:0000256" key="4">
    <source>
        <dbReference type="ARBA" id="ARBA00023136"/>
    </source>
</evidence>
<keyword evidence="9" id="KW-1185">Reference proteome</keyword>
<feature type="transmembrane region" description="Helical" evidence="6">
    <location>
        <begin position="161"/>
        <end position="180"/>
    </location>
</feature>
<feature type="domain" description="Ion transport" evidence="7">
    <location>
        <begin position="162"/>
        <end position="359"/>
    </location>
</feature>
<name>A0AAV4W7L8_9ARAC</name>